<accession>A0ABQ0LT96</accession>
<keyword evidence="3" id="KW-1185">Reference proteome</keyword>
<sequence length="97" mass="10681">MERDGNQGRLCFRRSEYLAASYESDESAIAMVNGLKNTGYSHQLTLLALTLDTCATVIILAVLLFIVDANSGLKLGQAQLPHSDWKKALLQVELPFL</sequence>
<name>A0ABQ0LT96_MYCCL</name>
<organism evidence="2 3">
    <name type="scientific">Mycena chlorophos</name>
    <name type="common">Agaric fungus</name>
    <name type="synonym">Agaricus chlorophos</name>
    <dbReference type="NCBI Taxonomy" id="658473"/>
    <lineage>
        <taxon>Eukaryota</taxon>
        <taxon>Fungi</taxon>
        <taxon>Dikarya</taxon>
        <taxon>Basidiomycota</taxon>
        <taxon>Agaricomycotina</taxon>
        <taxon>Agaricomycetes</taxon>
        <taxon>Agaricomycetidae</taxon>
        <taxon>Agaricales</taxon>
        <taxon>Marasmiineae</taxon>
        <taxon>Mycenaceae</taxon>
        <taxon>Mycena</taxon>
    </lineage>
</organism>
<keyword evidence="1" id="KW-0472">Membrane</keyword>
<protein>
    <submittedName>
        <fullName evidence="2">Uncharacterized protein</fullName>
    </submittedName>
</protein>
<evidence type="ECO:0000313" key="2">
    <source>
        <dbReference type="EMBL" id="GAT53126.1"/>
    </source>
</evidence>
<keyword evidence="1" id="KW-0812">Transmembrane</keyword>
<dbReference type="EMBL" id="DF848182">
    <property type="protein sequence ID" value="GAT53126.1"/>
    <property type="molecule type" value="Genomic_DNA"/>
</dbReference>
<evidence type="ECO:0000256" key="1">
    <source>
        <dbReference type="SAM" id="Phobius"/>
    </source>
</evidence>
<evidence type="ECO:0000313" key="3">
    <source>
        <dbReference type="Proteomes" id="UP000815677"/>
    </source>
</evidence>
<dbReference type="Proteomes" id="UP000815677">
    <property type="component" value="Unassembled WGS sequence"/>
</dbReference>
<gene>
    <name evidence="2" type="ORF">MCHLO_10119</name>
</gene>
<feature type="transmembrane region" description="Helical" evidence="1">
    <location>
        <begin position="44"/>
        <end position="67"/>
    </location>
</feature>
<proteinExistence type="predicted"/>
<reference evidence="2" key="1">
    <citation type="submission" date="2014-09" db="EMBL/GenBank/DDBJ databases">
        <title>Genome sequence of the luminous mushroom Mycena chlorophos for searching fungal bioluminescence genes.</title>
        <authorList>
            <person name="Tanaka Y."/>
            <person name="Kasuga D."/>
            <person name="Oba Y."/>
            <person name="Hase S."/>
            <person name="Sato K."/>
            <person name="Oba Y."/>
            <person name="Sakakibara Y."/>
        </authorList>
    </citation>
    <scope>NUCLEOTIDE SEQUENCE</scope>
</reference>
<keyword evidence="1" id="KW-1133">Transmembrane helix</keyword>